<dbReference type="Proteomes" id="UP000283530">
    <property type="component" value="Unassembled WGS sequence"/>
</dbReference>
<accession>A0A443N1P7</accession>
<reference evidence="2 3" key="1">
    <citation type="journal article" date="2019" name="Nat. Plants">
        <title>Stout camphor tree genome fills gaps in understanding of flowering plant genome evolution.</title>
        <authorList>
            <person name="Chaw S.M."/>
            <person name="Liu Y.C."/>
            <person name="Wu Y.W."/>
            <person name="Wang H.Y."/>
            <person name="Lin C.I."/>
            <person name="Wu C.S."/>
            <person name="Ke H.M."/>
            <person name="Chang L.Y."/>
            <person name="Hsu C.Y."/>
            <person name="Yang H.T."/>
            <person name="Sudianto E."/>
            <person name="Hsu M.H."/>
            <person name="Wu K.P."/>
            <person name="Wang L.N."/>
            <person name="Leebens-Mack J.H."/>
            <person name="Tsai I.J."/>
        </authorList>
    </citation>
    <scope>NUCLEOTIDE SEQUENCE [LARGE SCALE GENOMIC DNA]</scope>
    <source>
        <strain evidence="3">cv. Chaw 1501</strain>
        <tissue evidence="2">Young leaves</tissue>
    </source>
</reference>
<dbReference type="InterPro" id="IPR038862">
    <property type="entry name" value="MPH2"/>
</dbReference>
<proteinExistence type="predicted"/>
<gene>
    <name evidence="2" type="ORF">CKAN_00065400</name>
</gene>
<keyword evidence="3" id="KW-1185">Reference proteome</keyword>
<sequence>MAATFFALTNTFFPPLHSSSSSLSLPKTTLLTFFKPNSKRPNSSPVLLCKAGFDPSRRQSLAICFSAFVLSLPGKGLFSDSNANAAILEADDDEELLEKVKKDRKKRLQKQEVINSSKKETGYLQELVYKLSKVGQAIEKNDLSTASSVLGPNTNSEWVQNVNRAFTKLSTSPEEKIEVDTFNSSLASLISSVTKKDIESSKTAFIASASALEKWTALTGFDGQLKGL</sequence>
<evidence type="ECO:0000259" key="1">
    <source>
        <dbReference type="Pfam" id="PF20675"/>
    </source>
</evidence>
<dbReference type="EMBL" id="QPKB01000001">
    <property type="protein sequence ID" value="RWR72431.1"/>
    <property type="molecule type" value="Genomic_DNA"/>
</dbReference>
<comment type="caution">
    <text evidence="2">The sequence shown here is derived from an EMBL/GenBank/DDBJ whole genome shotgun (WGS) entry which is preliminary data.</text>
</comment>
<evidence type="ECO:0000313" key="3">
    <source>
        <dbReference type="Proteomes" id="UP000283530"/>
    </source>
</evidence>
<name>A0A443N1P7_9MAGN</name>
<dbReference type="InterPro" id="IPR049072">
    <property type="entry name" value="MPH2_C"/>
</dbReference>
<dbReference type="PANTHER" id="PTHR35742:SF1">
    <property type="entry name" value="THYLAKOID LUMENAL 16.5 KDA PROTEIN, CHLOROPLASTIC"/>
    <property type="match status" value="1"/>
</dbReference>
<evidence type="ECO:0000313" key="2">
    <source>
        <dbReference type="EMBL" id="RWR72431.1"/>
    </source>
</evidence>
<dbReference type="AlphaFoldDB" id="A0A443N1P7"/>
<dbReference type="GO" id="GO:0010206">
    <property type="term" value="P:photosystem II repair"/>
    <property type="evidence" value="ECO:0007669"/>
    <property type="project" value="InterPro"/>
</dbReference>
<dbReference type="Pfam" id="PF20675">
    <property type="entry name" value="MPH2"/>
    <property type="match status" value="1"/>
</dbReference>
<organism evidence="2 3">
    <name type="scientific">Cinnamomum micranthum f. kanehirae</name>
    <dbReference type="NCBI Taxonomy" id="337451"/>
    <lineage>
        <taxon>Eukaryota</taxon>
        <taxon>Viridiplantae</taxon>
        <taxon>Streptophyta</taxon>
        <taxon>Embryophyta</taxon>
        <taxon>Tracheophyta</taxon>
        <taxon>Spermatophyta</taxon>
        <taxon>Magnoliopsida</taxon>
        <taxon>Magnoliidae</taxon>
        <taxon>Laurales</taxon>
        <taxon>Lauraceae</taxon>
        <taxon>Cinnamomum</taxon>
    </lineage>
</organism>
<dbReference type="OrthoDB" id="1924976at2759"/>
<dbReference type="PANTHER" id="PTHR35742">
    <property type="entry name" value="THYLAKOID LUMENAL 16.5 KDA PROTEIN, CHLOROPLASTIC"/>
    <property type="match status" value="1"/>
</dbReference>
<feature type="domain" description="Maintenance of Photosystem II under High light 2 C-terminal" evidence="1">
    <location>
        <begin position="123"/>
        <end position="228"/>
    </location>
</feature>
<protein>
    <submittedName>
        <fullName evidence="2">Thylakoid lumenal protein, chloroplastic</fullName>
    </submittedName>
</protein>